<dbReference type="SUPFAM" id="SSF55073">
    <property type="entry name" value="Nucleotide cyclase"/>
    <property type="match status" value="1"/>
</dbReference>
<feature type="transmembrane region" description="Helical" evidence="1">
    <location>
        <begin position="129"/>
        <end position="146"/>
    </location>
</feature>
<dbReference type="InterPro" id="IPR000160">
    <property type="entry name" value="GGDEF_dom"/>
</dbReference>
<feature type="transmembrane region" description="Helical" evidence="1">
    <location>
        <begin position="14"/>
        <end position="33"/>
    </location>
</feature>
<feature type="transmembrane region" description="Helical" evidence="1">
    <location>
        <begin position="158"/>
        <end position="178"/>
    </location>
</feature>
<dbReference type="FunFam" id="3.30.70.270:FF:000001">
    <property type="entry name" value="Diguanylate cyclase domain protein"/>
    <property type="match status" value="1"/>
</dbReference>
<dbReference type="GO" id="GO:0052621">
    <property type="term" value="F:diguanylate cyclase activity"/>
    <property type="evidence" value="ECO:0007669"/>
    <property type="project" value="TreeGrafter"/>
</dbReference>
<gene>
    <name evidence="3" type="ORF">D1970_13260</name>
</gene>
<proteinExistence type="predicted"/>
<keyword evidence="4" id="KW-1185">Reference proteome</keyword>
<dbReference type="InterPro" id="IPR050469">
    <property type="entry name" value="Diguanylate_Cyclase"/>
</dbReference>
<name>A0A398B624_9BACI</name>
<reference evidence="3 4" key="1">
    <citation type="submission" date="2018-08" db="EMBL/GenBank/DDBJ databases">
        <title>Bacillus jemisoniae sp. nov., Bacillus chryseoplanitiae sp. nov., Bacillus resnikiae sp. nov., and Bacillus frankliniae sp. nov., isolated from Viking spacecraft and associated surfaces.</title>
        <authorList>
            <person name="Seuylemezian A."/>
            <person name="Vaishampayan P."/>
        </authorList>
    </citation>
    <scope>NUCLEOTIDE SEQUENCE [LARGE SCALE GENOMIC DNA]</scope>
    <source>
        <strain evidence="3 4">JJ-247</strain>
    </source>
</reference>
<dbReference type="CDD" id="cd01949">
    <property type="entry name" value="GGDEF"/>
    <property type="match status" value="1"/>
</dbReference>
<dbReference type="OrthoDB" id="9759607at2"/>
<dbReference type="PANTHER" id="PTHR45138">
    <property type="entry name" value="REGULATORY COMPONENTS OF SENSORY TRANSDUCTION SYSTEM"/>
    <property type="match status" value="1"/>
</dbReference>
<accession>A0A398B624</accession>
<dbReference type="InterPro" id="IPR029787">
    <property type="entry name" value="Nucleotide_cyclase"/>
</dbReference>
<sequence>MFKKIESLDDLKRVLYLSILPCIIAGLVAYNFLGINAQGAAGRTYILISRFLVVWYIFNWICILNRRYIRQIELLNLVMITIMHIGTVYDAFFHYILCEKDGGFGISLIWTPLIYIIIFLTLESRTGLIWSLGVLGVTLVFGIIHIPDIPPKYGSSVVLFYTANLIYIILFYLAWHIFNALSELKAAKRNASLDSLTGIANRYQIDIWLDEHLKSAMEQRAAFSIIFFDIDYFKLVNDRYGHKTGDSVLKELADLIRESLPEEAFFGRWGGEEFIIITDYTKDVSSFLAEMVRSKIEGNEFASAGKLTASFGVASYQYGEMVDRLVARADVALYESKRQGRNRVTII</sequence>
<comment type="caution">
    <text evidence="3">The sequence shown here is derived from an EMBL/GenBank/DDBJ whole genome shotgun (WGS) entry which is preliminary data.</text>
</comment>
<dbReference type="SMART" id="SM00267">
    <property type="entry name" value="GGDEF"/>
    <property type="match status" value="1"/>
</dbReference>
<dbReference type="InterPro" id="IPR043128">
    <property type="entry name" value="Rev_trsase/Diguanyl_cyclase"/>
</dbReference>
<dbReference type="Pfam" id="PF00990">
    <property type="entry name" value="GGDEF"/>
    <property type="match status" value="1"/>
</dbReference>
<dbReference type="Gene3D" id="3.30.70.270">
    <property type="match status" value="1"/>
</dbReference>
<organism evidence="3 4">
    <name type="scientific">Mesobacillus zeae</name>
    <dbReference type="NCBI Taxonomy" id="1917180"/>
    <lineage>
        <taxon>Bacteria</taxon>
        <taxon>Bacillati</taxon>
        <taxon>Bacillota</taxon>
        <taxon>Bacilli</taxon>
        <taxon>Bacillales</taxon>
        <taxon>Bacillaceae</taxon>
        <taxon>Mesobacillus</taxon>
    </lineage>
</organism>
<keyword evidence="1" id="KW-0472">Membrane</keyword>
<evidence type="ECO:0000259" key="2">
    <source>
        <dbReference type="PROSITE" id="PS50887"/>
    </source>
</evidence>
<dbReference type="Proteomes" id="UP000265816">
    <property type="component" value="Unassembled WGS sequence"/>
</dbReference>
<keyword evidence="1" id="KW-0812">Transmembrane</keyword>
<feature type="transmembrane region" description="Helical" evidence="1">
    <location>
        <begin position="45"/>
        <end position="62"/>
    </location>
</feature>
<dbReference type="RefSeq" id="WP_119113352.1">
    <property type="nucleotide sequence ID" value="NZ_CBCSEO010000017.1"/>
</dbReference>
<dbReference type="PROSITE" id="PS50887">
    <property type="entry name" value="GGDEF"/>
    <property type="match status" value="1"/>
</dbReference>
<evidence type="ECO:0000313" key="4">
    <source>
        <dbReference type="Proteomes" id="UP000265816"/>
    </source>
</evidence>
<dbReference type="AlphaFoldDB" id="A0A398B624"/>
<feature type="transmembrane region" description="Helical" evidence="1">
    <location>
        <begin position="74"/>
        <end position="97"/>
    </location>
</feature>
<feature type="domain" description="GGDEF" evidence="2">
    <location>
        <begin position="221"/>
        <end position="347"/>
    </location>
</feature>
<evidence type="ECO:0000313" key="3">
    <source>
        <dbReference type="EMBL" id="RID84258.1"/>
    </source>
</evidence>
<dbReference type="PANTHER" id="PTHR45138:SF9">
    <property type="entry name" value="DIGUANYLATE CYCLASE DGCM-RELATED"/>
    <property type="match status" value="1"/>
</dbReference>
<feature type="transmembrane region" description="Helical" evidence="1">
    <location>
        <begin position="103"/>
        <end position="122"/>
    </location>
</feature>
<protein>
    <submittedName>
        <fullName evidence="3">GGDEF domain-containing protein</fullName>
    </submittedName>
</protein>
<keyword evidence="1" id="KW-1133">Transmembrane helix</keyword>
<evidence type="ECO:0000256" key="1">
    <source>
        <dbReference type="SAM" id="Phobius"/>
    </source>
</evidence>
<dbReference type="NCBIfam" id="TIGR00254">
    <property type="entry name" value="GGDEF"/>
    <property type="match status" value="1"/>
</dbReference>
<dbReference type="EMBL" id="QWVT01000022">
    <property type="protein sequence ID" value="RID84258.1"/>
    <property type="molecule type" value="Genomic_DNA"/>
</dbReference>